<dbReference type="GO" id="GO:0015097">
    <property type="term" value="F:mercury ion transmembrane transporter activity"/>
    <property type="evidence" value="ECO:0007669"/>
    <property type="project" value="InterPro"/>
</dbReference>
<reference evidence="2 3" key="1">
    <citation type="submission" date="2016-06" db="EMBL/GenBank/DDBJ databases">
        <title>Draft Genome Sequence of Tenacibaculum soleae UCD-KL19.</title>
        <authorList>
            <person name="Eisen J.A."/>
            <person name="Coil D.A."/>
            <person name="Lujan K.M."/>
        </authorList>
    </citation>
    <scope>NUCLEOTIDE SEQUENCE [LARGE SCALE GENOMIC DNA]</scope>
    <source>
        <strain evidence="2 3">UCD-KL19</strain>
    </source>
</reference>
<dbReference type="Proteomes" id="UP000093186">
    <property type="component" value="Unassembled WGS sequence"/>
</dbReference>
<dbReference type="OrthoDB" id="1274419at2"/>
<evidence type="ECO:0000313" key="3">
    <source>
        <dbReference type="Proteomes" id="UP000093186"/>
    </source>
</evidence>
<dbReference type="GO" id="GO:0016020">
    <property type="term" value="C:membrane"/>
    <property type="evidence" value="ECO:0007669"/>
    <property type="project" value="InterPro"/>
</dbReference>
<dbReference type="Pfam" id="PF03203">
    <property type="entry name" value="MerC"/>
    <property type="match status" value="1"/>
</dbReference>
<keyword evidence="1" id="KW-1133">Transmembrane helix</keyword>
<dbReference type="InterPro" id="IPR004891">
    <property type="entry name" value="Mercury-R_MerC"/>
</dbReference>
<keyword evidence="1" id="KW-0472">Membrane</keyword>
<comment type="caution">
    <text evidence="2">The sequence shown here is derived from an EMBL/GenBank/DDBJ whole genome shotgun (WGS) entry which is preliminary data.</text>
</comment>
<evidence type="ECO:0000256" key="1">
    <source>
        <dbReference type="SAM" id="Phobius"/>
    </source>
</evidence>
<keyword evidence="1" id="KW-0812">Transmembrane</keyword>
<sequence length="134" mass="15400">MNLTLQKPDNVGVLASTLCMLHCVISPFIFIAQSCSTTCCEVTPLWWRWIDYIFLALSFLAIRRSVQVSTNNYIKVGLWLSWAALLIVIINESIEFVHLSEIYKYIAALTLVALHLYNQKKCQCKNDKCCTNYE</sequence>
<dbReference type="STRING" id="447689.BA195_10825"/>
<accession>A0A1B9XYL2</accession>
<dbReference type="PROSITE" id="PS51257">
    <property type="entry name" value="PROKAR_LIPOPROTEIN"/>
    <property type="match status" value="1"/>
</dbReference>
<keyword evidence="3" id="KW-1185">Reference proteome</keyword>
<name>A0A1B9XYL2_9FLAO</name>
<dbReference type="RefSeq" id="WP_068705424.1">
    <property type="nucleotide sequence ID" value="NZ_JAUOSG010000003.1"/>
</dbReference>
<feature type="transmembrane region" description="Helical" evidence="1">
    <location>
        <begin position="45"/>
        <end position="62"/>
    </location>
</feature>
<gene>
    <name evidence="2" type="ORF">BA195_10825</name>
</gene>
<evidence type="ECO:0008006" key="4">
    <source>
        <dbReference type="Google" id="ProtNLM"/>
    </source>
</evidence>
<feature type="transmembrane region" description="Helical" evidence="1">
    <location>
        <begin position="12"/>
        <end position="33"/>
    </location>
</feature>
<protein>
    <recommendedName>
        <fullName evidence="4">MerC mercury resistance protein</fullName>
    </recommendedName>
</protein>
<proteinExistence type="predicted"/>
<evidence type="ECO:0000313" key="2">
    <source>
        <dbReference type="EMBL" id="OCK42657.1"/>
    </source>
</evidence>
<dbReference type="AlphaFoldDB" id="A0A1B9XYL2"/>
<feature type="transmembrane region" description="Helical" evidence="1">
    <location>
        <begin position="74"/>
        <end position="90"/>
    </location>
</feature>
<organism evidence="2 3">
    <name type="scientific">Tenacibaculum soleae</name>
    <dbReference type="NCBI Taxonomy" id="447689"/>
    <lineage>
        <taxon>Bacteria</taxon>
        <taxon>Pseudomonadati</taxon>
        <taxon>Bacteroidota</taxon>
        <taxon>Flavobacteriia</taxon>
        <taxon>Flavobacteriales</taxon>
        <taxon>Flavobacteriaceae</taxon>
        <taxon>Tenacibaculum</taxon>
    </lineage>
</organism>
<dbReference type="EMBL" id="MAKX01000013">
    <property type="protein sequence ID" value="OCK42657.1"/>
    <property type="molecule type" value="Genomic_DNA"/>
</dbReference>